<dbReference type="PANTHER" id="PTHR33154:SF15">
    <property type="entry name" value="REGULATORY PROTEIN ARSR"/>
    <property type="match status" value="1"/>
</dbReference>
<dbReference type="RefSeq" id="WP_013887123.1">
    <property type="nucleotide sequence ID" value="NC_015672.1"/>
</dbReference>
<evidence type="ECO:0000313" key="6">
    <source>
        <dbReference type="Proteomes" id="UP000006621"/>
    </source>
</evidence>
<gene>
    <name evidence="5" type="ordered locus">Flexsi_2044</name>
</gene>
<keyword evidence="2" id="KW-0238">DNA-binding</keyword>
<dbReference type="OrthoDB" id="9800049at2"/>
<dbReference type="InterPro" id="IPR036388">
    <property type="entry name" value="WH-like_DNA-bd_sf"/>
</dbReference>
<evidence type="ECO:0000256" key="1">
    <source>
        <dbReference type="ARBA" id="ARBA00023015"/>
    </source>
</evidence>
<evidence type="ECO:0000256" key="2">
    <source>
        <dbReference type="ARBA" id="ARBA00023125"/>
    </source>
</evidence>
<evidence type="ECO:0000313" key="5">
    <source>
        <dbReference type="EMBL" id="AEI15672.1"/>
    </source>
</evidence>
<sequence length="116" mass="12851">MIKKDKFSGDEIQLATIAKALAHPARIQIIKFLAESGECMCGRIVDVLPLSQATVSQHLRTLKNAGLIKGNIEGQRVCYCIDEKAFRLFENEINAFLKIITINNTCKNGGIKCQTN</sequence>
<accession>F8E536</accession>
<dbReference type="STRING" id="717231.Flexsi_2044"/>
<dbReference type="GO" id="GO:0003700">
    <property type="term" value="F:DNA-binding transcription factor activity"/>
    <property type="evidence" value="ECO:0007669"/>
    <property type="project" value="InterPro"/>
</dbReference>
<dbReference type="SMART" id="SM00418">
    <property type="entry name" value="HTH_ARSR"/>
    <property type="match status" value="1"/>
</dbReference>
<reference evidence="6" key="2">
    <citation type="submission" date="2011-06" db="EMBL/GenBank/DDBJ databases">
        <title>The complete genome of Flexistipes sinusarabici DSM 4947.</title>
        <authorList>
            <person name="Lucas S."/>
            <person name="Han J."/>
            <person name="Lapidus A."/>
            <person name="Bruce D."/>
            <person name="Goodwin L."/>
            <person name="Pitluck S."/>
            <person name="Peters L."/>
            <person name="Kyrpides N."/>
            <person name="Mavromatis K."/>
            <person name="Ivanova N."/>
            <person name="Mikhailova N."/>
            <person name="Chertkov O."/>
            <person name="Detter J.C."/>
            <person name="Tapia R."/>
            <person name="Han C."/>
            <person name="Land M."/>
            <person name="Hauser L."/>
            <person name="Markowitz V."/>
            <person name="Cheng J.-F."/>
            <person name="Hugenholtz P."/>
            <person name="Woyke T."/>
            <person name="Wu D."/>
            <person name="Spring S."/>
            <person name="Schroeder M."/>
            <person name="Brambilla E."/>
            <person name="Klenk H.-P."/>
            <person name="Eisen J.A."/>
        </authorList>
    </citation>
    <scope>NUCLEOTIDE SEQUENCE [LARGE SCALE GENOMIC DNA]</scope>
    <source>
        <strain evidence="6">DSM 4947 / MAS 10</strain>
    </source>
</reference>
<dbReference type="InterPro" id="IPR001845">
    <property type="entry name" value="HTH_ArsR_DNA-bd_dom"/>
</dbReference>
<dbReference type="PRINTS" id="PR00778">
    <property type="entry name" value="HTHARSR"/>
</dbReference>
<reference evidence="5 6" key="1">
    <citation type="journal article" date="2011" name="Stand. Genomic Sci.">
        <title>Genome sequence of the moderately thermophilic halophile Flexistipes sinusarabici strain (MAS10).</title>
        <authorList>
            <person name="Lapidus A."/>
            <person name="Chertkov O."/>
            <person name="Nolan M."/>
            <person name="Lucas S."/>
            <person name="Hammon N."/>
            <person name="Deshpande S."/>
            <person name="Cheng J.F."/>
            <person name="Tapia R."/>
            <person name="Han C."/>
            <person name="Goodwin L."/>
            <person name="Pitluck S."/>
            <person name="Liolios K."/>
            <person name="Pagani I."/>
            <person name="Ivanova N."/>
            <person name="Huntemann M."/>
            <person name="Mavromatis K."/>
            <person name="Mikhailova N."/>
            <person name="Pati A."/>
            <person name="Chen A."/>
            <person name="Palaniappan K."/>
            <person name="Land M."/>
            <person name="Hauser L."/>
            <person name="Brambilla E.M."/>
            <person name="Rohde M."/>
            <person name="Abt B."/>
            <person name="Spring S."/>
            <person name="Goker M."/>
            <person name="Bristow J."/>
            <person name="Eisen J.A."/>
            <person name="Markowitz V."/>
            <person name="Hugenholtz P."/>
            <person name="Kyrpides N.C."/>
            <person name="Klenk H.P."/>
            <person name="Woyke T."/>
        </authorList>
    </citation>
    <scope>NUCLEOTIDE SEQUENCE [LARGE SCALE GENOMIC DNA]</scope>
    <source>
        <strain evidence="6">DSM 4947 / MAS 10</strain>
    </source>
</reference>
<protein>
    <submittedName>
        <fullName evidence="5">Transcriptional regulator, ArsR family</fullName>
    </submittedName>
</protein>
<name>F8E536_FLESM</name>
<dbReference type="Gene3D" id="1.10.10.10">
    <property type="entry name" value="Winged helix-like DNA-binding domain superfamily/Winged helix DNA-binding domain"/>
    <property type="match status" value="1"/>
</dbReference>
<keyword evidence="3" id="KW-0804">Transcription</keyword>
<feature type="domain" description="HTH arsR-type" evidence="4">
    <location>
        <begin position="6"/>
        <end position="108"/>
    </location>
</feature>
<dbReference type="InterPro" id="IPR036390">
    <property type="entry name" value="WH_DNA-bd_sf"/>
</dbReference>
<dbReference type="NCBIfam" id="NF033788">
    <property type="entry name" value="HTH_metalloreg"/>
    <property type="match status" value="1"/>
</dbReference>
<keyword evidence="1" id="KW-0805">Transcription regulation</keyword>
<evidence type="ECO:0000256" key="3">
    <source>
        <dbReference type="ARBA" id="ARBA00023163"/>
    </source>
</evidence>
<dbReference type="Proteomes" id="UP000006621">
    <property type="component" value="Chromosome"/>
</dbReference>
<dbReference type="KEGG" id="fsi:Flexsi_2044"/>
<organism evidence="5 6">
    <name type="scientific">Flexistipes sinusarabici (strain ATCC 49648 / DSM 4947 / MAS 10)</name>
    <dbReference type="NCBI Taxonomy" id="717231"/>
    <lineage>
        <taxon>Bacteria</taxon>
        <taxon>Pseudomonadati</taxon>
        <taxon>Deferribacterota</taxon>
        <taxon>Deferribacteres</taxon>
        <taxon>Deferribacterales</taxon>
        <taxon>Flexistipitaceae</taxon>
        <taxon>Flexistipes</taxon>
    </lineage>
</organism>
<dbReference type="eggNOG" id="COG0640">
    <property type="taxonomic scope" value="Bacteria"/>
</dbReference>
<dbReference type="InterPro" id="IPR011991">
    <property type="entry name" value="ArsR-like_HTH"/>
</dbReference>
<dbReference type="Pfam" id="PF01022">
    <property type="entry name" value="HTH_5"/>
    <property type="match status" value="1"/>
</dbReference>
<dbReference type="PROSITE" id="PS50987">
    <property type="entry name" value="HTH_ARSR_2"/>
    <property type="match status" value="1"/>
</dbReference>
<dbReference type="SUPFAM" id="SSF46785">
    <property type="entry name" value="Winged helix' DNA-binding domain"/>
    <property type="match status" value="1"/>
</dbReference>
<dbReference type="PANTHER" id="PTHR33154">
    <property type="entry name" value="TRANSCRIPTIONAL REGULATOR, ARSR FAMILY"/>
    <property type="match status" value="1"/>
</dbReference>
<dbReference type="CDD" id="cd00090">
    <property type="entry name" value="HTH_ARSR"/>
    <property type="match status" value="1"/>
</dbReference>
<dbReference type="AlphaFoldDB" id="F8E536"/>
<dbReference type="HOGENOM" id="CLU_097806_3_2_0"/>
<keyword evidence="6" id="KW-1185">Reference proteome</keyword>
<dbReference type="EMBL" id="CP002858">
    <property type="protein sequence ID" value="AEI15672.1"/>
    <property type="molecule type" value="Genomic_DNA"/>
</dbReference>
<dbReference type="InterPro" id="IPR051081">
    <property type="entry name" value="HTH_MetalResp_TranReg"/>
</dbReference>
<proteinExistence type="predicted"/>
<dbReference type="GO" id="GO:0003677">
    <property type="term" value="F:DNA binding"/>
    <property type="evidence" value="ECO:0007669"/>
    <property type="project" value="UniProtKB-KW"/>
</dbReference>
<evidence type="ECO:0000259" key="4">
    <source>
        <dbReference type="PROSITE" id="PS50987"/>
    </source>
</evidence>